<keyword evidence="7" id="KW-1185">Reference proteome</keyword>
<name>A0ABU5HW93_9BACE</name>
<evidence type="ECO:0000256" key="2">
    <source>
        <dbReference type="ARBA" id="ARBA00022723"/>
    </source>
</evidence>
<evidence type="ECO:0000313" key="6">
    <source>
        <dbReference type="EMBL" id="MDY7260460.1"/>
    </source>
</evidence>
<dbReference type="Gene3D" id="3.30.1120.10">
    <property type="match status" value="1"/>
</dbReference>
<reference evidence="6 7" key="1">
    <citation type="submission" date="2023-04" db="EMBL/GenBank/DDBJ databases">
        <title>Bacteroides pacosi sp. nov., isolated from the fecal material of an alpaca.</title>
        <authorList>
            <person name="Miller S."/>
            <person name="Hendry M."/>
            <person name="King J."/>
            <person name="Sankaranarayanan K."/>
            <person name="Lawson P.A."/>
        </authorList>
    </citation>
    <scope>NUCLEOTIDE SEQUENCE [LARGE SCALE GENOMIC DNA]</scope>
    <source>
        <strain evidence="6 7">A2-P53</strain>
    </source>
</reference>
<evidence type="ECO:0000313" key="7">
    <source>
        <dbReference type="Proteomes" id="UP001292913"/>
    </source>
</evidence>
<sequence>MSITTSMIYHRTWIIGAALAAPILPVSSQVPPNLVFIMADQYRGDALGCVGKEPVKTPCLDKLASEGILFTNAISSYPVSSPARAMLMTGMYPLHNKVVGNCNSQTAPYDVELPQEARCWSDVLKEMNYQTGYIGKWHLDSPHKPYVDTYNNRGKVAWNEWCPPERRHGFDHWIAYGTYDYHLKPMYWDTTAPRDSFYYVNQWGPAYEADKAIEYIQAQKENKQPFALVVSMNPPHTGYELVPDNYKAMYRDLNVEALCANRPDIPTKGTEMGDYFRDNIRNYYACVTGVDENVGRIVDELKRNGLFKNTIIVFTSDHGICMGAHNHAGKDIFYEESMRIPMIISWPEKIQPRKDEHLMIAFADLYPSLLSMMGFRKEIPETVQTFDLSREILGESRREVVQPYYFVQFDNHATGYRGLRTATHTFVVHAQNGIIDETVLFDRTKDPYQINNIAEHSPKLVRQFREQLKKWLHHTHDSFANYLTPNK</sequence>
<evidence type="ECO:0000256" key="1">
    <source>
        <dbReference type="ARBA" id="ARBA00008779"/>
    </source>
</evidence>
<accession>A0ABU5HW93</accession>
<keyword evidence="3" id="KW-0378">Hydrolase</keyword>
<dbReference type="InterPro" id="IPR024607">
    <property type="entry name" value="Sulfatase_CS"/>
</dbReference>
<dbReference type="CDD" id="cd16034">
    <property type="entry name" value="sulfatase_like"/>
    <property type="match status" value="1"/>
</dbReference>
<evidence type="ECO:0000259" key="5">
    <source>
        <dbReference type="Pfam" id="PF00884"/>
    </source>
</evidence>
<protein>
    <submittedName>
        <fullName evidence="6">Sulfatase</fullName>
    </submittedName>
</protein>
<evidence type="ECO:0000256" key="4">
    <source>
        <dbReference type="ARBA" id="ARBA00022837"/>
    </source>
</evidence>
<gene>
    <name evidence="6" type="ORF">QHG74_22345</name>
</gene>
<keyword evidence="2" id="KW-0479">Metal-binding</keyword>
<organism evidence="6 7">
    <name type="scientific">Bacteroides vicugnae</name>
    <dbReference type="NCBI Taxonomy" id="3037989"/>
    <lineage>
        <taxon>Bacteria</taxon>
        <taxon>Pseudomonadati</taxon>
        <taxon>Bacteroidota</taxon>
        <taxon>Bacteroidia</taxon>
        <taxon>Bacteroidales</taxon>
        <taxon>Bacteroidaceae</taxon>
        <taxon>Bacteroides</taxon>
    </lineage>
</organism>
<dbReference type="PANTHER" id="PTHR42693:SF53">
    <property type="entry name" value="ENDO-4-O-SULFATASE"/>
    <property type="match status" value="1"/>
</dbReference>
<dbReference type="Pfam" id="PF00884">
    <property type="entry name" value="Sulfatase"/>
    <property type="match status" value="1"/>
</dbReference>
<dbReference type="EMBL" id="JARZAK010000024">
    <property type="protein sequence ID" value="MDY7260460.1"/>
    <property type="molecule type" value="Genomic_DNA"/>
</dbReference>
<dbReference type="SUPFAM" id="SSF53649">
    <property type="entry name" value="Alkaline phosphatase-like"/>
    <property type="match status" value="1"/>
</dbReference>
<dbReference type="InterPro" id="IPR050738">
    <property type="entry name" value="Sulfatase"/>
</dbReference>
<dbReference type="Gene3D" id="3.40.720.10">
    <property type="entry name" value="Alkaline Phosphatase, subunit A"/>
    <property type="match status" value="1"/>
</dbReference>
<dbReference type="RefSeq" id="WP_322019858.1">
    <property type="nucleotide sequence ID" value="NZ_JARZAK010000024.1"/>
</dbReference>
<keyword evidence="4" id="KW-0106">Calcium</keyword>
<evidence type="ECO:0000256" key="3">
    <source>
        <dbReference type="ARBA" id="ARBA00022801"/>
    </source>
</evidence>
<comment type="caution">
    <text evidence="6">The sequence shown here is derived from an EMBL/GenBank/DDBJ whole genome shotgun (WGS) entry which is preliminary data.</text>
</comment>
<dbReference type="PROSITE" id="PS00523">
    <property type="entry name" value="SULFATASE_1"/>
    <property type="match status" value="1"/>
</dbReference>
<comment type="similarity">
    <text evidence="1">Belongs to the sulfatase family.</text>
</comment>
<dbReference type="InterPro" id="IPR017850">
    <property type="entry name" value="Alkaline_phosphatase_core_sf"/>
</dbReference>
<dbReference type="Proteomes" id="UP001292913">
    <property type="component" value="Unassembled WGS sequence"/>
</dbReference>
<dbReference type="PANTHER" id="PTHR42693">
    <property type="entry name" value="ARYLSULFATASE FAMILY MEMBER"/>
    <property type="match status" value="1"/>
</dbReference>
<dbReference type="InterPro" id="IPR000917">
    <property type="entry name" value="Sulfatase_N"/>
</dbReference>
<feature type="domain" description="Sulfatase N-terminal" evidence="5">
    <location>
        <begin position="32"/>
        <end position="374"/>
    </location>
</feature>
<proteinExistence type="inferred from homology"/>